<comment type="caution">
    <text evidence="1">The sequence shown here is derived from an EMBL/GenBank/DDBJ whole genome shotgun (WGS) entry which is preliminary data.</text>
</comment>
<sequence>MHYQEIKEKSVQWKIEVSAASMSLEVKLLKFMKQQVLCYRSKLSCQIVLTKSSTDLKALLQLASYKAAHKENRKKKLRKSKLIIARHVNSTNSFAVGGSDLSKISLPLPLLLPFSDLSSGNYSVRFNASTVRKKFRITNFSLTSCSSELSYSKLKATRI</sequence>
<proteinExistence type="predicted"/>
<dbReference type="Proteomes" id="UP000054630">
    <property type="component" value="Unassembled WGS sequence"/>
</dbReference>
<evidence type="ECO:0000313" key="1">
    <source>
        <dbReference type="EMBL" id="KRX18191.1"/>
    </source>
</evidence>
<dbReference type="AlphaFoldDB" id="A0A0V0RUY9"/>
<dbReference type="EMBL" id="JYDL01000076">
    <property type="protein sequence ID" value="KRX18191.1"/>
    <property type="molecule type" value="Genomic_DNA"/>
</dbReference>
<name>A0A0V0RUY9_9BILA</name>
<evidence type="ECO:0000313" key="2">
    <source>
        <dbReference type="Proteomes" id="UP000054630"/>
    </source>
</evidence>
<protein>
    <submittedName>
        <fullName evidence="1">Uncharacterized protein</fullName>
    </submittedName>
</protein>
<keyword evidence="2" id="KW-1185">Reference proteome</keyword>
<organism evidence="1 2">
    <name type="scientific">Trichinella nelsoni</name>
    <dbReference type="NCBI Taxonomy" id="6336"/>
    <lineage>
        <taxon>Eukaryota</taxon>
        <taxon>Metazoa</taxon>
        <taxon>Ecdysozoa</taxon>
        <taxon>Nematoda</taxon>
        <taxon>Enoplea</taxon>
        <taxon>Dorylaimia</taxon>
        <taxon>Trichinellida</taxon>
        <taxon>Trichinellidae</taxon>
        <taxon>Trichinella</taxon>
    </lineage>
</organism>
<gene>
    <name evidence="1" type="ORF">T07_9911</name>
</gene>
<accession>A0A0V0RUY9</accession>
<reference evidence="1 2" key="1">
    <citation type="submission" date="2015-01" db="EMBL/GenBank/DDBJ databases">
        <title>Evolution of Trichinella species and genotypes.</title>
        <authorList>
            <person name="Korhonen P.K."/>
            <person name="Edoardo P."/>
            <person name="Giuseppe L.R."/>
            <person name="Gasser R.B."/>
        </authorList>
    </citation>
    <scope>NUCLEOTIDE SEQUENCE [LARGE SCALE GENOMIC DNA]</scope>
    <source>
        <strain evidence="1">ISS37</strain>
    </source>
</reference>